<dbReference type="EMBL" id="JAUSYY010000001">
    <property type="protein sequence ID" value="MDQ0894573.1"/>
    <property type="molecule type" value="Genomic_DNA"/>
</dbReference>
<name>A0ABU0R915_9MICO</name>
<keyword evidence="2" id="KW-1185">Reference proteome</keyword>
<proteinExistence type="predicted"/>
<dbReference type="RefSeq" id="WP_307041916.1">
    <property type="nucleotide sequence ID" value="NZ_JAUSYY010000001.1"/>
</dbReference>
<dbReference type="Proteomes" id="UP001239083">
    <property type="component" value="Unassembled WGS sequence"/>
</dbReference>
<reference evidence="1 2" key="1">
    <citation type="submission" date="2023-07" db="EMBL/GenBank/DDBJ databases">
        <title>Comparative genomics of wheat-associated soil bacteria to identify genetic determinants of phenazine resistance.</title>
        <authorList>
            <person name="Mouncey N."/>
        </authorList>
    </citation>
    <scope>NUCLEOTIDE SEQUENCE [LARGE SCALE GENOMIC DNA]</scope>
    <source>
        <strain evidence="1 2">V3I3</strain>
    </source>
</reference>
<protein>
    <submittedName>
        <fullName evidence="1">Uncharacterized protein</fullName>
    </submittedName>
</protein>
<accession>A0ABU0R915</accession>
<comment type="caution">
    <text evidence="1">The sequence shown here is derived from an EMBL/GenBank/DDBJ whole genome shotgun (WGS) entry which is preliminary data.</text>
</comment>
<evidence type="ECO:0000313" key="2">
    <source>
        <dbReference type="Proteomes" id="UP001239083"/>
    </source>
</evidence>
<sequence>MNTALVATGAVPSRPGTRPSTLAERLVLRAGLAFGWSRTTRHSLSREELVVLHERRREAEHLREANFRDVTFARLF</sequence>
<organism evidence="1 2">
    <name type="scientific">Agromyces ramosus</name>
    <dbReference type="NCBI Taxonomy" id="33879"/>
    <lineage>
        <taxon>Bacteria</taxon>
        <taxon>Bacillati</taxon>
        <taxon>Actinomycetota</taxon>
        <taxon>Actinomycetes</taxon>
        <taxon>Micrococcales</taxon>
        <taxon>Microbacteriaceae</taxon>
        <taxon>Agromyces</taxon>
    </lineage>
</organism>
<evidence type="ECO:0000313" key="1">
    <source>
        <dbReference type="EMBL" id="MDQ0894573.1"/>
    </source>
</evidence>
<gene>
    <name evidence="1" type="ORF">QFZ26_002128</name>
</gene>